<dbReference type="PROSITE" id="PS51257">
    <property type="entry name" value="PROKAR_LIPOPROTEIN"/>
    <property type="match status" value="1"/>
</dbReference>
<dbReference type="AlphaFoldDB" id="A0A923PN76"/>
<protein>
    <submittedName>
        <fullName evidence="2">Uncharacterized protein</fullName>
    </submittedName>
</protein>
<dbReference type="Proteomes" id="UP000650081">
    <property type="component" value="Unassembled WGS sequence"/>
</dbReference>
<feature type="chain" id="PRO_5037826663" evidence="1">
    <location>
        <begin position="28"/>
        <end position="175"/>
    </location>
</feature>
<organism evidence="2 3">
    <name type="scientific">Neolewinella lacunae</name>
    <dbReference type="NCBI Taxonomy" id="1517758"/>
    <lineage>
        <taxon>Bacteria</taxon>
        <taxon>Pseudomonadati</taxon>
        <taxon>Bacteroidota</taxon>
        <taxon>Saprospiria</taxon>
        <taxon>Saprospirales</taxon>
        <taxon>Lewinellaceae</taxon>
        <taxon>Neolewinella</taxon>
    </lineage>
</organism>
<dbReference type="RefSeq" id="WP_187466843.1">
    <property type="nucleotide sequence ID" value="NZ_JACSIT010000104.1"/>
</dbReference>
<gene>
    <name evidence="2" type="ORF">H9S92_11385</name>
</gene>
<name>A0A923PN76_9BACT</name>
<evidence type="ECO:0000313" key="2">
    <source>
        <dbReference type="EMBL" id="MBC6994771.1"/>
    </source>
</evidence>
<feature type="signal peptide" evidence="1">
    <location>
        <begin position="1"/>
        <end position="27"/>
    </location>
</feature>
<keyword evidence="1" id="KW-0732">Signal</keyword>
<reference evidence="2" key="1">
    <citation type="submission" date="2020-08" db="EMBL/GenBank/DDBJ databases">
        <title>Lewinella bacteria from marine environments.</title>
        <authorList>
            <person name="Zhong Y."/>
        </authorList>
    </citation>
    <scope>NUCLEOTIDE SEQUENCE</scope>
    <source>
        <strain evidence="2">KCTC 42187</strain>
    </source>
</reference>
<dbReference type="EMBL" id="JACSIT010000104">
    <property type="protein sequence ID" value="MBC6994771.1"/>
    <property type="molecule type" value="Genomic_DNA"/>
</dbReference>
<evidence type="ECO:0000313" key="3">
    <source>
        <dbReference type="Proteomes" id="UP000650081"/>
    </source>
</evidence>
<sequence length="175" mass="19284">MGTVVPRPLLLLVLTLAWASCDQGAHASVDEHWEQLQPLVHRQQRLRCTMDSLRQQAVQLWDGVVETLDAQLPATMPAEERRNMLAVRNRSLIQMFMAYDSLSPGIQQRVEIAGVQDSLLALAIKANNAQTEALARTLDSTLMALKPQMSSAEFRTLTEQLAGGSDKNASPPCAH</sequence>
<comment type="caution">
    <text evidence="2">The sequence shown here is derived from an EMBL/GenBank/DDBJ whole genome shotgun (WGS) entry which is preliminary data.</text>
</comment>
<keyword evidence="3" id="KW-1185">Reference proteome</keyword>
<accession>A0A923PN76</accession>
<proteinExistence type="predicted"/>
<evidence type="ECO:0000256" key="1">
    <source>
        <dbReference type="SAM" id="SignalP"/>
    </source>
</evidence>